<dbReference type="SMART" id="SM00116">
    <property type="entry name" value="CBS"/>
    <property type="match status" value="2"/>
</dbReference>
<dbReference type="AlphaFoldDB" id="A0A1R1ML23"/>
<dbReference type="PANTHER" id="PTHR43080">
    <property type="entry name" value="CBS DOMAIN-CONTAINING PROTEIN CBSX3, MITOCHONDRIAL"/>
    <property type="match status" value="1"/>
</dbReference>
<reference evidence="4 5" key="1">
    <citation type="submission" date="2016-10" db="EMBL/GenBank/DDBJ databases">
        <title>Genome sequence of a sulfur-reducing bacterium Desulfurobacterium indicum K6013.</title>
        <authorList>
            <person name="Cao J."/>
            <person name="Shao Z."/>
            <person name="Alain K."/>
            <person name="Jebbar M."/>
        </authorList>
    </citation>
    <scope>NUCLEOTIDE SEQUENCE [LARGE SCALE GENOMIC DNA]</scope>
    <source>
        <strain evidence="4 5">K6013</strain>
    </source>
</reference>
<gene>
    <name evidence="4" type="ORF">BLW93_05235</name>
</gene>
<dbReference type="InterPro" id="IPR046342">
    <property type="entry name" value="CBS_dom_sf"/>
</dbReference>
<dbReference type="Proteomes" id="UP000187408">
    <property type="component" value="Unassembled WGS sequence"/>
</dbReference>
<comment type="caution">
    <text evidence="4">The sequence shown here is derived from an EMBL/GenBank/DDBJ whole genome shotgun (WGS) entry which is preliminary data.</text>
</comment>
<evidence type="ECO:0000259" key="3">
    <source>
        <dbReference type="PROSITE" id="PS51371"/>
    </source>
</evidence>
<keyword evidence="5" id="KW-1185">Reference proteome</keyword>
<dbReference type="STRING" id="1914305.BLW93_05235"/>
<keyword evidence="1 2" id="KW-0129">CBS domain</keyword>
<protein>
    <submittedName>
        <fullName evidence="4">Signal transduction protein</fullName>
    </submittedName>
</protein>
<dbReference type="SUPFAM" id="SSF54631">
    <property type="entry name" value="CBS-domain pair"/>
    <property type="match status" value="1"/>
</dbReference>
<dbReference type="PROSITE" id="PS51371">
    <property type="entry name" value="CBS"/>
    <property type="match status" value="2"/>
</dbReference>
<dbReference type="Gene3D" id="3.10.580.10">
    <property type="entry name" value="CBS-domain"/>
    <property type="match status" value="1"/>
</dbReference>
<evidence type="ECO:0000313" key="5">
    <source>
        <dbReference type="Proteomes" id="UP000187408"/>
    </source>
</evidence>
<dbReference type="Pfam" id="PF00571">
    <property type="entry name" value="CBS"/>
    <property type="match status" value="2"/>
</dbReference>
<evidence type="ECO:0000256" key="1">
    <source>
        <dbReference type="ARBA" id="ARBA00023122"/>
    </source>
</evidence>
<organism evidence="4 5">
    <name type="scientific">Desulfurobacterium indicum</name>
    <dbReference type="NCBI Taxonomy" id="1914305"/>
    <lineage>
        <taxon>Bacteria</taxon>
        <taxon>Pseudomonadati</taxon>
        <taxon>Aquificota</taxon>
        <taxon>Aquificia</taxon>
        <taxon>Desulfurobacteriales</taxon>
        <taxon>Desulfurobacteriaceae</taxon>
        <taxon>Desulfurobacterium</taxon>
    </lineage>
</organism>
<dbReference type="OrthoDB" id="9802114at2"/>
<dbReference type="RefSeq" id="WP_076713055.1">
    <property type="nucleotide sequence ID" value="NZ_MOEN01000016.1"/>
</dbReference>
<name>A0A1R1ML23_9BACT</name>
<evidence type="ECO:0000256" key="2">
    <source>
        <dbReference type="PROSITE-ProRule" id="PRU00703"/>
    </source>
</evidence>
<dbReference type="EMBL" id="MOEN01000016">
    <property type="protein sequence ID" value="OMH40466.1"/>
    <property type="molecule type" value="Genomic_DNA"/>
</dbReference>
<sequence length="132" mass="14702">MPIRDIMIRKVITVDIEDSIEYAVKKLEEKNVGSLVVMDGDKPVGIVTDRDIAIRGLGKSPDTPIKSIMTPELITVTSDSDFFKLTKKFRDFGVRRIVIVDKKGRLEGIISIDDVLEVLVTEFANLIGAIRS</sequence>
<dbReference type="PANTHER" id="PTHR43080:SF2">
    <property type="entry name" value="CBS DOMAIN-CONTAINING PROTEIN"/>
    <property type="match status" value="1"/>
</dbReference>
<evidence type="ECO:0000313" key="4">
    <source>
        <dbReference type="EMBL" id="OMH40466.1"/>
    </source>
</evidence>
<feature type="domain" description="CBS" evidence="3">
    <location>
        <begin position="7"/>
        <end position="63"/>
    </location>
</feature>
<dbReference type="InterPro" id="IPR051257">
    <property type="entry name" value="Diverse_CBS-Domain"/>
</dbReference>
<proteinExistence type="predicted"/>
<dbReference type="InterPro" id="IPR000644">
    <property type="entry name" value="CBS_dom"/>
</dbReference>
<feature type="domain" description="CBS" evidence="3">
    <location>
        <begin position="69"/>
        <end position="126"/>
    </location>
</feature>
<accession>A0A1R1ML23</accession>